<dbReference type="CDD" id="cd06422">
    <property type="entry name" value="NTP_transferase_like_1"/>
    <property type="match status" value="1"/>
</dbReference>
<sequence length="223" mass="24074">MKAMILAAGRGERLRPLTDSLPKPLVAAAGKPLIEYHLEKLAGAGIHEVVINTAWLGEKLVQTLGDGSRFGVAIQYSHEQEALETAGGILQALPLLGDEPFLVINGDIFIDSLPLLPERLADGVLAHVYLVDNPPQHPQGDFALNQSLVVQEGADKLTFSGMGIYHPALFAGLAPGRHALGPLLRQKMALQQVTGERFEHYWCDVGTLDRLDALNQRLLGQGV</sequence>
<name>A0AAJ1EY76_9GAMM</name>
<dbReference type="InterPro" id="IPR029044">
    <property type="entry name" value="Nucleotide-diphossugar_trans"/>
</dbReference>
<dbReference type="Gene3D" id="3.90.550.10">
    <property type="entry name" value="Spore Coat Polysaccharide Biosynthesis Protein SpsA, Chain A"/>
    <property type="match status" value="1"/>
</dbReference>
<keyword evidence="5" id="KW-1185">Reference proteome</keyword>
<evidence type="ECO:0000259" key="3">
    <source>
        <dbReference type="Pfam" id="PF00483"/>
    </source>
</evidence>
<comment type="caution">
    <text evidence="4">The sequence shown here is derived from an EMBL/GenBank/DDBJ whole genome shotgun (WGS) entry which is preliminary data.</text>
</comment>
<dbReference type="AlphaFoldDB" id="A0AAJ1EY76"/>
<gene>
    <name evidence="4" type="ORF">MJ923_10845</name>
</gene>
<accession>A0AAJ1EY76</accession>
<protein>
    <submittedName>
        <fullName evidence="4">Nucleotidyltransferase family protein</fullName>
    </submittedName>
</protein>
<evidence type="ECO:0000256" key="2">
    <source>
        <dbReference type="ARBA" id="ARBA00022695"/>
    </source>
</evidence>
<dbReference type="GO" id="GO:0016779">
    <property type="term" value="F:nucleotidyltransferase activity"/>
    <property type="evidence" value="ECO:0007669"/>
    <property type="project" value="UniProtKB-KW"/>
</dbReference>
<dbReference type="SUPFAM" id="SSF53448">
    <property type="entry name" value="Nucleotide-diphospho-sugar transferases"/>
    <property type="match status" value="1"/>
</dbReference>
<dbReference type="RefSeq" id="WP_240591092.1">
    <property type="nucleotide sequence ID" value="NZ_JAKUDL010000003.1"/>
</dbReference>
<feature type="domain" description="Nucleotidyl transferase" evidence="3">
    <location>
        <begin position="2"/>
        <end position="112"/>
    </location>
</feature>
<proteinExistence type="predicted"/>
<evidence type="ECO:0000256" key="1">
    <source>
        <dbReference type="ARBA" id="ARBA00022679"/>
    </source>
</evidence>
<dbReference type="Proteomes" id="UP001297581">
    <property type="component" value="Unassembled WGS sequence"/>
</dbReference>
<dbReference type="InterPro" id="IPR005835">
    <property type="entry name" value="NTP_transferase_dom"/>
</dbReference>
<reference evidence="4 5" key="1">
    <citation type="submission" date="2022-02" db="EMBL/GenBank/DDBJ databases">
        <title>The genome sequence of Shewanella sp. 3B26.</title>
        <authorList>
            <person name="Du J."/>
        </authorList>
    </citation>
    <scope>NUCLEOTIDE SEQUENCE [LARGE SCALE GENOMIC DNA]</scope>
    <source>
        <strain evidence="4 5">3B26</strain>
    </source>
</reference>
<dbReference type="PANTHER" id="PTHR43584">
    <property type="entry name" value="NUCLEOTIDYL TRANSFERASE"/>
    <property type="match status" value="1"/>
</dbReference>
<evidence type="ECO:0000313" key="4">
    <source>
        <dbReference type="EMBL" id="MCH4294799.1"/>
    </source>
</evidence>
<dbReference type="PANTHER" id="PTHR43584:SF8">
    <property type="entry name" value="N-ACETYLMURAMATE ALPHA-1-PHOSPHATE URIDYLYLTRANSFERASE"/>
    <property type="match status" value="1"/>
</dbReference>
<dbReference type="InterPro" id="IPR050065">
    <property type="entry name" value="GlmU-like"/>
</dbReference>
<organism evidence="4 5">
    <name type="scientific">Shewanella zhuhaiensis</name>
    <dbReference type="NCBI Taxonomy" id="2919576"/>
    <lineage>
        <taxon>Bacteria</taxon>
        <taxon>Pseudomonadati</taxon>
        <taxon>Pseudomonadota</taxon>
        <taxon>Gammaproteobacteria</taxon>
        <taxon>Alteromonadales</taxon>
        <taxon>Shewanellaceae</taxon>
        <taxon>Shewanella</taxon>
    </lineage>
</organism>
<keyword evidence="1" id="KW-0808">Transferase</keyword>
<dbReference type="EMBL" id="JAKUDL010000003">
    <property type="protein sequence ID" value="MCH4294799.1"/>
    <property type="molecule type" value="Genomic_DNA"/>
</dbReference>
<evidence type="ECO:0000313" key="5">
    <source>
        <dbReference type="Proteomes" id="UP001297581"/>
    </source>
</evidence>
<keyword evidence="2" id="KW-0548">Nucleotidyltransferase</keyword>
<dbReference type="NCBIfam" id="NF045761">
    <property type="entry name" value="NAMPUrTaseMurU"/>
    <property type="match status" value="1"/>
</dbReference>
<dbReference type="Pfam" id="PF00483">
    <property type="entry name" value="NTP_transferase"/>
    <property type="match status" value="1"/>
</dbReference>
<dbReference type="InterPro" id="IPR054790">
    <property type="entry name" value="MurU"/>
</dbReference>